<dbReference type="AlphaFoldDB" id="A0A7J0FY12"/>
<gene>
    <name evidence="1" type="ORF">Acr_15g0019750</name>
</gene>
<protein>
    <submittedName>
        <fullName evidence="1">Uncharacterized protein</fullName>
    </submittedName>
</protein>
<comment type="caution">
    <text evidence="1">The sequence shown here is derived from an EMBL/GenBank/DDBJ whole genome shotgun (WGS) entry which is preliminary data.</text>
</comment>
<organism evidence="1 2">
    <name type="scientific">Actinidia rufa</name>
    <dbReference type="NCBI Taxonomy" id="165716"/>
    <lineage>
        <taxon>Eukaryota</taxon>
        <taxon>Viridiplantae</taxon>
        <taxon>Streptophyta</taxon>
        <taxon>Embryophyta</taxon>
        <taxon>Tracheophyta</taxon>
        <taxon>Spermatophyta</taxon>
        <taxon>Magnoliopsida</taxon>
        <taxon>eudicotyledons</taxon>
        <taxon>Gunneridae</taxon>
        <taxon>Pentapetalae</taxon>
        <taxon>asterids</taxon>
        <taxon>Ericales</taxon>
        <taxon>Actinidiaceae</taxon>
        <taxon>Actinidia</taxon>
    </lineage>
</organism>
<proteinExistence type="predicted"/>
<evidence type="ECO:0000313" key="2">
    <source>
        <dbReference type="Proteomes" id="UP000585474"/>
    </source>
</evidence>
<name>A0A7J0FY12_9ERIC</name>
<sequence>MSADNNVFVAWEEHILSQEKGNRVVHFLLKNERGESVLAVVGTERSVRHMIYVVADEYLPVYGSEGFTNVSTKWRARRQVVDWLTTMVSKHRPPLDISILRLHRSSKPLGPKDLFKKDVRISSPDNISIDVLDDVVFMFLWIPKAKKASCFSRC</sequence>
<keyword evidence="2" id="KW-1185">Reference proteome</keyword>
<reference evidence="1 2" key="1">
    <citation type="submission" date="2019-07" db="EMBL/GenBank/DDBJ databases">
        <title>De Novo Assembly of kiwifruit Actinidia rufa.</title>
        <authorList>
            <person name="Sugita-Konishi S."/>
            <person name="Sato K."/>
            <person name="Mori E."/>
            <person name="Abe Y."/>
            <person name="Kisaki G."/>
            <person name="Hamano K."/>
            <person name="Suezawa K."/>
            <person name="Otani M."/>
            <person name="Fukuda T."/>
            <person name="Manabe T."/>
            <person name="Gomi K."/>
            <person name="Tabuchi M."/>
            <person name="Akimitsu K."/>
            <person name="Kataoka I."/>
        </authorList>
    </citation>
    <scope>NUCLEOTIDE SEQUENCE [LARGE SCALE GENOMIC DNA]</scope>
    <source>
        <strain evidence="2">cv. Fuchu</strain>
    </source>
</reference>
<dbReference type="EMBL" id="BJWL01000015">
    <property type="protein sequence ID" value="GFZ03367.1"/>
    <property type="molecule type" value="Genomic_DNA"/>
</dbReference>
<dbReference type="Proteomes" id="UP000585474">
    <property type="component" value="Unassembled WGS sequence"/>
</dbReference>
<evidence type="ECO:0000313" key="1">
    <source>
        <dbReference type="EMBL" id="GFZ03367.1"/>
    </source>
</evidence>
<dbReference type="OrthoDB" id="1728910at2759"/>
<accession>A0A7J0FY12</accession>